<reference evidence="1" key="1">
    <citation type="journal article" date="2021" name="Proc. Natl. Acad. Sci. U.S.A.">
        <title>A Catalog of Tens of Thousands of Viruses from Human Metagenomes Reveals Hidden Associations with Chronic Diseases.</title>
        <authorList>
            <person name="Tisza M.J."/>
            <person name="Buck C.B."/>
        </authorList>
    </citation>
    <scope>NUCLEOTIDE SEQUENCE</scope>
    <source>
        <strain evidence="1">Ct8Cp41</strain>
    </source>
</reference>
<name>A0A8S5UB20_9CAUD</name>
<evidence type="ECO:0000313" key="1">
    <source>
        <dbReference type="EMBL" id="DAF91693.1"/>
    </source>
</evidence>
<sequence length="82" mass="9164">MYAEIGGKIFPIDNVIAADDELRIVFTDTPIEDIDQAALHLPDRISIHQRDGPTLEYHGYTSAVSIQKNPSNQQTMLVLREG</sequence>
<organism evidence="1">
    <name type="scientific">Siphoviridae sp. ct8Cp41</name>
    <dbReference type="NCBI Taxonomy" id="2825358"/>
    <lineage>
        <taxon>Viruses</taxon>
        <taxon>Duplodnaviria</taxon>
        <taxon>Heunggongvirae</taxon>
        <taxon>Uroviricota</taxon>
        <taxon>Caudoviricetes</taxon>
    </lineage>
</organism>
<dbReference type="EMBL" id="BK016059">
    <property type="protein sequence ID" value="DAF91693.1"/>
    <property type="molecule type" value="Genomic_DNA"/>
</dbReference>
<protein>
    <submittedName>
        <fullName evidence="1">Uncharacterized protein</fullName>
    </submittedName>
</protein>
<proteinExistence type="predicted"/>
<accession>A0A8S5UB20</accession>